<protein>
    <submittedName>
        <fullName evidence="2">Polyhydroxyalkanoate synthesis regulator phasin</fullName>
    </submittedName>
</protein>
<dbReference type="GeneID" id="34223222"/>
<accession>A0A075LN79</accession>
<dbReference type="OrthoDB" id="191894at2"/>
<dbReference type="PANTHER" id="PTHR38664:SF1">
    <property type="entry name" value="SLR0058 PROTEIN"/>
    <property type="match status" value="1"/>
</dbReference>
<dbReference type="RefSeq" id="WP_038563983.1">
    <property type="nucleotide sequence ID" value="NZ_CP008876.1"/>
</dbReference>
<evidence type="ECO:0000313" key="2">
    <source>
        <dbReference type="EMBL" id="SEN35431.1"/>
    </source>
</evidence>
<sequence>MADLLRKGFLLGVGAALAGKEKLDAKLKELVAKGEITPQQAKDLIQRFVDKGEAKSNEWNEKNQENMQKKVNDLGLATKADVDALKQRISHLELRLQNKED</sequence>
<dbReference type="EMBL" id="CP008876">
    <property type="protein sequence ID" value="AIF67824.1"/>
    <property type="molecule type" value="Genomic_DNA"/>
</dbReference>
<evidence type="ECO:0000313" key="4">
    <source>
        <dbReference type="Proteomes" id="UP000199735"/>
    </source>
</evidence>
<gene>
    <name evidence="1" type="ORF">GZ22_15055</name>
    <name evidence="2" type="ORF">SAMN04489762_2033</name>
</gene>
<dbReference type="Proteomes" id="UP000027980">
    <property type="component" value="Chromosome"/>
</dbReference>
<dbReference type="HOGENOM" id="CLU_131526_4_3_9"/>
<reference evidence="1 3" key="1">
    <citation type="submission" date="2014-07" db="EMBL/GenBank/DDBJ databases">
        <title>Complete genome sequence of a moderately halophilic bacterium Terribacillus aidingensis MP602, isolated from Cryptomeria fortunei in Tianmu mountain in China.</title>
        <authorList>
            <person name="Wang Y."/>
            <person name="Lu P."/>
            <person name="Zhang L."/>
        </authorList>
    </citation>
    <scope>NUCLEOTIDE SEQUENCE [LARGE SCALE GENOMIC DNA]</scope>
    <source>
        <strain evidence="1 3">MP602</strain>
    </source>
</reference>
<dbReference type="Proteomes" id="UP000199735">
    <property type="component" value="Unassembled WGS sequence"/>
</dbReference>
<name>A0A075LN79_9BACI</name>
<dbReference type="KEGG" id="tap:GZ22_15055"/>
<dbReference type="EMBL" id="FOCD01000002">
    <property type="protein sequence ID" value="SEN35431.1"/>
    <property type="molecule type" value="Genomic_DNA"/>
</dbReference>
<proteinExistence type="predicted"/>
<dbReference type="InterPro" id="IPR008769">
    <property type="entry name" value="PhaF_PhaI"/>
</dbReference>
<reference evidence="2 4" key="2">
    <citation type="submission" date="2016-10" db="EMBL/GenBank/DDBJ databases">
        <authorList>
            <person name="Varghese N."/>
            <person name="Submissions S."/>
        </authorList>
    </citation>
    <scope>NUCLEOTIDE SEQUENCE [LARGE SCALE GENOMIC DNA]</scope>
    <source>
        <strain evidence="2 4">DSM 21619</strain>
    </source>
</reference>
<dbReference type="AlphaFoldDB" id="A0A075LN79"/>
<dbReference type="PANTHER" id="PTHR38664">
    <property type="entry name" value="SLR0058 PROTEIN"/>
    <property type="match status" value="1"/>
</dbReference>
<accession>A0AAX2EFV2</accession>
<organism evidence="1 3">
    <name type="scientific">Terribacillus saccharophilus</name>
    <dbReference type="NCBI Taxonomy" id="361277"/>
    <lineage>
        <taxon>Bacteria</taxon>
        <taxon>Bacillati</taxon>
        <taxon>Bacillota</taxon>
        <taxon>Bacilli</taxon>
        <taxon>Bacillales</taxon>
        <taxon>Bacillaceae</taxon>
        <taxon>Terribacillus</taxon>
    </lineage>
</organism>
<evidence type="ECO:0000313" key="3">
    <source>
        <dbReference type="Proteomes" id="UP000027980"/>
    </source>
</evidence>
<evidence type="ECO:0000313" key="1">
    <source>
        <dbReference type="EMBL" id="AIF67824.1"/>
    </source>
</evidence>